<dbReference type="EMBL" id="OC896407">
    <property type="protein sequence ID" value="CAD7648022.1"/>
    <property type="molecule type" value="Genomic_DNA"/>
</dbReference>
<proteinExistence type="predicted"/>
<evidence type="ECO:0000313" key="2">
    <source>
        <dbReference type="Proteomes" id="UP000759131"/>
    </source>
</evidence>
<accession>A0A7R9QJM8</accession>
<dbReference type="AlphaFoldDB" id="A0A7R9QJM8"/>
<protein>
    <recommendedName>
        <fullName evidence="3">UDP-glycosyltransferase</fullName>
    </recommendedName>
</protein>
<sequence>AVGHVNACIGLAEVLLSRGHKIVFVIDQSFAGRLAPYGFIEEVLPSDQKDQMPGEMVAKSLLDSGVISNVSPFESMKLSQEMPFMDIITAKKRANDPILKAIVAKHSPDLYVIDDFNPSPTLVHSNKPWVYVNSANPLLASTDERLPPGCSGFPTNGNKSEWKEFREEFNKGFVKENIKYNDWLEEEGLPTIDVNKIHLHSPYLNIYGYPEELDYTDIRPIPEKWLRVDTFMRRGEKQEFKIPD</sequence>
<organism evidence="1">
    <name type="scientific">Medioppia subpectinata</name>
    <dbReference type="NCBI Taxonomy" id="1979941"/>
    <lineage>
        <taxon>Eukaryota</taxon>
        <taxon>Metazoa</taxon>
        <taxon>Ecdysozoa</taxon>
        <taxon>Arthropoda</taxon>
        <taxon>Chelicerata</taxon>
        <taxon>Arachnida</taxon>
        <taxon>Acari</taxon>
        <taxon>Acariformes</taxon>
        <taxon>Sarcoptiformes</taxon>
        <taxon>Oribatida</taxon>
        <taxon>Brachypylina</taxon>
        <taxon>Oppioidea</taxon>
        <taxon>Oppiidae</taxon>
        <taxon>Medioppia</taxon>
    </lineage>
</organism>
<evidence type="ECO:0008006" key="3">
    <source>
        <dbReference type="Google" id="ProtNLM"/>
    </source>
</evidence>
<evidence type="ECO:0000313" key="1">
    <source>
        <dbReference type="EMBL" id="CAD7648022.1"/>
    </source>
</evidence>
<dbReference type="OrthoDB" id="5835829at2759"/>
<dbReference type="Gene3D" id="3.40.50.2000">
    <property type="entry name" value="Glycogen Phosphorylase B"/>
    <property type="match status" value="1"/>
</dbReference>
<dbReference type="SUPFAM" id="SSF53756">
    <property type="entry name" value="UDP-Glycosyltransferase/glycogen phosphorylase"/>
    <property type="match status" value="1"/>
</dbReference>
<gene>
    <name evidence="1" type="ORF">OSB1V03_LOCUS21722</name>
</gene>
<feature type="non-terminal residue" evidence="1">
    <location>
        <position position="1"/>
    </location>
</feature>
<name>A0A7R9QJM8_9ACAR</name>
<keyword evidence="2" id="KW-1185">Reference proteome</keyword>
<reference evidence="1" key="1">
    <citation type="submission" date="2020-11" db="EMBL/GenBank/DDBJ databases">
        <authorList>
            <person name="Tran Van P."/>
        </authorList>
    </citation>
    <scope>NUCLEOTIDE SEQUENCE</scope>
</reference>
<dbReference type="Proteomes" id="UP000759131">
    <property type="component" value="Unassembled WGS sequence"/>
</dbReference>
<dbReference type="EMBL" id="CAJPIZ010041832">
    <property type="protein sequence ID" value="CAG2121776.1"/>
    <property type="molecule type" value="Genomic_DNA"/>
</dbReference>
<feature type="non-terminal residue" evidence="1">
    <location>
        <position position="244"/>
    </location>
</feature>